<evidence type="ECO:0000313" key="8">
    <source>
        <dbReference type="Proteomes" id="UP001165384"/>
    </source>
</evidence>
<protein>
    <submittedName>
        <fullName evidence="7">Cytochrome c</fullName>
    </submittedName>
</protein>
<keyword evidence="1" id="KW-0813">Transport</keyword>
<dbReference type="Gene3D" id="1.20.120.10">
    <property type="entry name" value="Cytochrome c/b562"/>
    <property type="match status" value="1"/>
</dbReference>
<dbReference type="InterPro" id="IPR012127">
    <property type="entry name" value="Cyt_c_prime"/>
</dbReference>
<dbReference type="EMBL" id="JAKLTN010000006">
    <property type="protein sequence ID" value="MCG2578922.1"/>
    <property type="molecule type" value="Genomic_DNA"/>
</dbReference>
<evidence type="ECO:0000256" key="6">
    <source>
        <dbReference type="SAM" id="SignalP"/>
    </source>
</evidence>
<keyword evidence="4" id="KW-0249">Electron transport</keyword>
<feature type="chain" id="PRO_5046938900" evidence="6">
    <location>
        <begin position="21"/>
        <end position="151"/>
    </location>
</feature>
<keyword evidence="3" id="KW-0479">Metal-binding</keyword>
<proteinExistence type="predicted"/>
<dbReference type="InterPro" id="IPR010980">
    <property type="entry name" value="Cyt_c/b562"/>
</dbReference>
<evidence type="ECO:0000313" key="7">
    <source>
        <dbReference type="EMBL" id="MCG2578922.1"/>
    </source>
</evidence>
<keyword evidence="2" id="KW-0349">Heme</keyword>
<dbReference type="RefSeq" id="WP_275712337.1">
    <property type="nucleotide sequence ID" value="NZ_JAKLTN010000006.1"/>
</dbReference>
<evidence type="ECO:0000256" key="2">
    <source>
        <dbReference type="ARBA" id="ARBA00022617"/>
    </source>
</evidence>
<accession>A0ABS9K6X7</accession>
<feature type="signal peptide" evidence="6">
    <location>
        <begin position="1"/>
        <end position="20"/>
    </location>
</feature>
<gene>
    <name evidence="7" type="ORF">LZ012_18160</name>
</gene>
<keyword evidence="5" id="KW-0408">Iron</keyword>
<dbReference type="Pfam" id="PF01322">
    <property type="entry name" value="Cytochrom_C_2"/>
    <property type="match status" value="1"/>
</dbReference>
<dbReference type="PROSITE" id="PS51009">
    <property type="entry name" value="CYTCII"/>
    <property type="match status" value="1"/>
</dbReference>
<dbReference type="PRINTS" id="PR00608">
    <property type="entry name" value="CYTCHROMECII"/>
</dbReference>
<dbReference type="InterPro" id="IPR015984">
    <property type="entry name" value="Cyt_c_prime_subgr"/>
</dbReference>
<dbReference type="PIRSF" id="PIRSF000027">
    <property type="entry name" value="Cytc_c_prime"/>
    <property type="match status" value="1"/>
</dbReference>
<sequence>MKSKLLLSLLALTLAGTAAAQVKPEDAIKFRQSGYAFMSWNMQRIKANVEGQYNKDEVIKAATAIQAIANSGMGALYLPGTDHGKGWEETRVKPELFTNKEGVGKVAGAFVKEANEMAKVAAAGDAAASKEQFGKLSGTCKGCHDDFKIKK</sequence>
<name>A0ABS9K6X7_9RHOO</name>
<comment type="caution">
    <text evidence="7">The sequence shown here is derived from an EMBL/GenBank/DDBJ whole genome shotgun (WGS) entry which is preliminary data.</text>
</comment>
<evidence type="ECO:0000256" key="3">
    <source>
        <dbReference type="ARBA" id="ARBA00022723"/>
    </source>
</evidence>
<evidence type="ECO:0000256" key="4">
    <source>
        <dbReference type="ARBA" id="ARBA00022982"/>
    </source>
</evidence>
<keyword evidence="6" id="KW-0732">Signal</keyword>
<reference evidence="7" key="1">
    <citation type="submission" date="2022-01" db="EMBL/GenBank/DDBJ databases">
        <authorList>
            <person name="Jo J.-H."/>
            <person name="Im W.-T."/>
        </authorList>
    </citation>
    <scope>NUCLEOTIDE SEQUENCE</scope>
    <source>
        <strain evidence="7">XY25</strain>
    </source>
</reference>
<evidence type="ECO:0000256" key="1">
    <source>
        <dbReference type="ARBA" id="ARBA00022448"/>
    </source>
</evidence>
<dbReference type="Proteomes" id="UP001165384">
    <property type="component" value="Unassembled WGS sequence"/>
</dbReference>
<organism evidence="7 8">
    <name type="scientific">Dechloromonas hankyongensis</name>
    <dbReference type="NCBI Taxonomy" id="2908002"/>
    <lineage>
        <taxon>Bacteria</taxon>
        <taxon>Pseudomonadati</taxon>
        <taxon>Pseudomonadota</taxon>
        <taxon>Betaproteobacteria</taxon>
        <taxon>Rhodocyclales</taxon>
        <taxon>Azonexaceae</taxon>
        <taxon>Dechloromonas</taxon>
    </lineage>
</organism>
<keyword evidence="8" id="KW-1185">Reference proteome</keyword>
<evidence type="ECO:0000256" key="5">
    <source>
        <dbReference type="ARBA" id="ARBA00023004"/>
    </source>
</evidence>
<dbReference type="InterPro" id="IPR002321">
    <property type="entry name" value="Cyt_c_II"/>
</dbReference>
<dbReference type="SUPFAM" id="SSF47175">
    <property type="entry name" value="Cytochromes"/>
    <property type="match status" value="1"/>
</dbReference>